<dbReference type="PANTHER" id="PTHR31851">
    <property type="entry name" value="FE(2+)/MN(2+) TRANSPORTER PCL1"/>
    <property type="match status" value="1"/>
</dbReference>
<dbReference type="Pfam" id="PF01988">
    <property type="entry name" value="VIT1"/>
    <property type="match status" value="1"/>
</dbReference>
<keyword evidence="5 7" id="KW-0472">Membrane</keyword>
<accession>A0AAN6ET82</accession>
<feature type="transmembrane region" description="Helical" evidence="7">
    <location>
        <begin position="325"/>
        <end position="344"/>
    </location>
</feature>
<keyword evidence="3 7" id="KW-0812">Transmembrane</keyword>
<feature type="transmembrane region" description="Helical" evidence="7">
    <location>
        <begin position="364"/>
        <end position="386"/>
    </location>
</feature>
<evidence type="ECO:0000313" key="9">
    <source>
        <dbReference type="Proteomes" id="UP001161757"/>
    </source>
</evidence>
<protein>
    <submittedName>
        <fullName evidence="8">Protein ccc1</fullName>
    </submittedName>
</protein>
<evidence type="ECO:0000256" key="7">
    <source>
        <dbReference type="SAM" id="Phobius"/>
    </source>
</evidence>
<dbReference type="CDD" id="cd02435">
    <property type="entry name" value="CCC1"/>
    <property type="match status" value="1"/>
</dbReference>
<evidence type="ECO:0000256" key="3">
    <source>
        <dbReference type="ARBA" id="ARBA00022692"/>
    </source>
</evidence>
<gene>
    <name evidence="8" type="primary">CCC1_1</name>
    <name evidence="8" type="ORF">HRR80_005591</name>
</gene>
<dbReference type="GO" id="GO:0012505">
    <property type="term" value="C:endomembrane system"/>
    <property type="evidence" value="ECO:0007669"/>
    <property type="project" value="UniProtKB-SubCell"/>
</dbReference>
<proteinExistence type="inferred from homology"/>
<evidence type="ECO:0000313" key="8">
    <source>
        <dbReference type="EMBL" id="KAJ8990818.1"/>
    </source>
</evidence>
<comment type="similarity">
    <text evidence="2">Belongs to the CCC1 family.</text>
</comment>
<reference evidence="8" key="1">
    <citation type="submission" date="2023-01" db="EMBL/GenBank/DDBJ databases">
        <title>Exophiala dermititidis isolated from Cystic Fibrosis Patient.</title>
        <authorList>
            <person name="Kurbessoian T."/>
            <person name="Crocker A."/>
            <person name="Murante D."/>
            <person name="Hogan D.A."/>
            <person name="Stajich J.E."/>
        </authorList>
    </citation>
    <scope>NUCLEOTIDE SEQUENCE</scope>
    <source>
        <strain evidence="8">Ex8</strain>
    </source>
</reference>
<dbReference type="InterPro" id="IPR008217">
    <property type="entry name" value="Ccc1_fam"/>
</dbReference>
<dbReference type="EMBL" id="JAJGCB010000010">
    <property type="protein sequence ID" value="KAJ8990818.1"/>
    <property type="molecule type" value="Genomic_DNA"/>
</dbReference>
<dbReference type="GO" id="GO:0005384">
    <property type="term" value="F:manganese ion transmembrane transporter activity"/>
    <property type="evidence" value="ECO:0007669"/>
    <property type="project" value="InterPro"/>
</dbReference>
<name>A0AAN6ET82_EXODE</name>
<dbReference type="GO" id="GO:0030026">
    <property type="term" value="P:intracellular manganese ion homeostasis"/>
    <property type="evidence" value="ECO:0007669"/>
    <property type="project" value="InterPro"/>
</dbReference>
<dbReference type="Proteomes" id="UP001161757">
    <property type="component" value="Unassembled WGS sequence"/>
</dbReference>
<feature type="transmembrane region" description="Helical" evidence="7">
    <location>
        <begin position="294"/>
        <end position="318"/>
    </location>
</feature>
<evidence type="ECO:0000256" key="4">
    <source>
        <dbReference type="ARBA" id="ARBA00022989"/>
    </source>
</evidence>
<comment type="subcellular location">
    <subcellularLocation>
        <location evidence="1">Endomembrane system</location>
        <topology evidence="1">Multi-pass membrane protein</topology>
    </subcellularLocation>
</comment>
<dbReference type="AlphaFoldDB" id="A0AAN6ET82"/>
<evidence type="ECO:0000256" key="6">
    <source>
        <dbReference type="SAM" id="MobiDB-lite"/>
    </source>
</evidence>
<feature type="region of interest" description="Disordered" evidence="6">
    <location>
        <begin position="111"/>
        <end position="145"/>
    </location>
</feature>
<evidence type="ECO:0000256" key="5">
    <source>
        <dbReference type="ARBA" id="ARBA00023136"/>
    </source>
</evidence>
<comment type="caution">
    <text evidence="8">The sequence shown here is derived from an EMBL/GenBank/DDBJ whole genome shotgun (WGS) entry which is preliminary data.</text>
</comment>
<evidence type="ECO:0000256" key="1">
    <source>
        <dbReference type="ARBA" id="ARBA00004127"/>
    </source>
</evidence>
<keyword evidence="4 7" id="KW-1133">Transmembrane helix</keyword>
<evidence type="ECO:0000256" key="2">
    <source>
        <dbReference type="ARBA" id="ARBA00007049"/>
    </source>
</evidence>
<organism evidence="8 9">
    <name type="scientific">Exophiala dermatitidis</name>
    <name type="common">Black yeast-like fungus</name>
    <name type="synonym">Wangiella dermatitidis</name>
    <dbReference type="NCBI Taxonomy" id="5970"/>
    <lineage>
        <taxon>Eukaryota</taxon>
        <taxon>Fungi</taxon>
        <taxon>Dikarya</taxon>
        <taxon>Ascomycota</taxon>
        <taxon>Pezizomycotina</taxon>
        <taxon>Eurotiomycetes</taxon>
        <taxon>Chaetothyriomycetidae</taxon>
        <taxon>Chaetothyriales</taxon>
        <taxon>Herpotrichiellaceae</taxon>
        <taxon>Exophiala</taxon>
    </lineage>
</organism>
<sequence>MAIAKAIYHSARDSPINKSHFNSSVLDWLERKPHIISLTFILAESQTTYCMPTISWTIIKDRKKFSDPWFSKNYTELRTEVQVINDMTSRDGDNQSETSLTGRWLPRETLPTAPDLEANRPLLSRTTTLQGSEGQRGRGAMSDKSSQRSVEGIWARLRLDARIVSDSILGLSDGLTVPFALTAGLTALGDTRVVILGGLAELIAGAISMGLGGYVGAKSEVESYNATVRRCDELVYEEPDTARDYVQEYFEQFGMSEEDTKRIADQIKTSTPGFKEFLLQNHFQAPKPETGRPYLSAITLGISYFVGGFLPLIPYFLVPRNDVLLGLWWSIGLMGIVLLVFGYVKTGVVRGWTGSDNYRACIGGALQMLVVGVLAAGAAVALVRLINGS</sequence>
<feature type="compositionally biased region" description="Polar residues" evidence="6">
    <location>
        <begin position="124"/>
        <end position="133"/>
    </location>
</feature>